<dbReference type="PROSITE" id="PS50928">
    <property type="entry name" value="ABC_TM1"/>
    <property type="match status" value="1"/>
</dbReference>
<dbReference type="SUPFAM" id="SSF161098">
    <property type="entry name" value="MetI-like"/>
    <property type="match status" value="1"/>
</dbReference>
<evidence type="ECO:0000256" key="5">
    <source>
        <dbReference type="ARBA" id="ARBA00022989"/>
    </source>
</evidence>
<keyword evidence="6 7" id="KW-0472">Membrane</keyword>
<evidence type="ECO:0000313" key="9">
    <source>
        <dbReference type="EMBL" id="MFD0959944.1"/>
    </source>
</evidence>
<keyword evidence="4 7" id="KW-0812">Transmembrane</keyword>
<feature type="transmembrane region" description="Helical" evidence="7">
    <location>
        <begin position="15"/>
        <end position="38"/>
    </location>
</feature>
<keyword evidence="5 7" id="KW-1133">Transmembrane helix</keyword>
<sequence length="293" mass="32732">MGHVKSTAIEKGFDVLNYTLLIVLCLSTIYPFMFLLSLSLSPGDVSLTQIRIIPSKVTFDNYMKVLTNDFIASGFANTMVRTLIGTALTVLVTIFTAYPLAKKQFPHRGFWTAFIVFTMFFSGGLIPSYFLVKSLGLMNSVWALVLPGLIHTFQMIIARNFFMSIPESLEESAKIDGANEIRILFQIVIPLSMPIVATLSLWTAVGHWNAWFDSMIYISDADKHVLQVVLRRIVLEGTQDMMDLNAMADEDLVANPETIKATTVMVATIPIIMVYPFVQKYFVKGMMIGSLKG</sequence>
<comment type="subcellular location">
    <subcellularLocation>
        <location evidence="1 7">Cell membrane</location>
        <topology evidence="1 7">Multi-pass membrane protein</topology>
    </subcellularLocation>
</comment>
<keyword evidence="3" id="KW-1003">Cell membrane</keyword>
<evidence type="ECO:0000256" key="3">
    <source>
        <dbReference type="ARBA" id="ARBA00022475"/>
    </source>
</evidence>
<evidence type="ECO:0000313" key="10">
    <source>
        <dbReference type="Proteomes" id="UP001596989"/>
    </source>
</evidence>
<dbReference type="Proteomes" id="UP001596989">
    <property type="component" value="Unassembled WGS sequence"/>
</dbReference>
<evidence type="ECO:0000256" key="2">
    <source>
        <dbReference type="ARBA" id="ARBA00022448"/>
    </source>
</evidence>
<dbReference type="InterPro" id="IPR035906">
    <property type="entry name" value="MetI-like_sf"/>
</dbReference>
<evidence type="ECO:0000256" key="7">
    <source>
        <dbReference type="RuleBase" id="RU363032"/>
    </source>
</evidence>
<feature type="transmembrane region" description="Helical" evidence="7">
    <location>
        <begin position="183"/>
        <end position="205"/>
    </location>
</feature>
<evidence type="ECO:0000256" key="1">
    <source>
        <dbReference type="ARBA" id="ARBA00004651"/>
    </source>
</evidence>
<evidence type="ECO:0000259" key="8">
    <source>
        <dbReference type="PROSITE" id="PS50928"/>
    </source>
</evidence>
<feature type="transmembrane region" description="Helical" evidence="7">
    <location>
        <begin position="142"/>
        <end position="162"/>
    </location>
</feature>
<proteinExistence type="inferred from homology"/>
<feature type="transmembrane region" description="Helical" evidence="7">
    <location>
        <begin position="259"/>
        <end position="278"/>
    </location>
</feature>
<organism evidence="9 10">
    <name type="scientific">Paenibacillus chungangensis</name>
    <dbReference type="NCBI Taxonomy" id="696535"/>
    <lineage>
        <taxon>Bacteria</taxon>
        <taxon>Bacillati</taxon>
        <taxon>Bacillota</taxon>
        <taxon>Bacilli</taxon>
        <taxon>Bacillales</taxon>
        <taxon>Paenibacillaceae</taxon>
        <taxon>Paenibacillus</taxon>
    </lineage>
</organism>
<reference evidence="10" key="1">
    <citation type="journal article" date="2019" name="Int. J. Syst. Evol. Microbiol.">
        <title>The Global Catalogue of Microorganisms (GCM) 10K type strain sequencing project: providing services to taxonomists for standard genome sequencing and annotation.</title>
        <authorList>
            <consortium name="The Broad Institute Genomics Platform"/>
            <consortium name="The Broad Institute Genome Sequencing Center for Infectious Disease"/>
            <person name="Wu L."/>
            <person name="Ma J."/>
        </authorList>
    </citation>
    <scope>NUCLEOTIDE SEQUENCE [LARGE SCALE GENOMIC DNA]</scope>
    <source>
        <strain evidence="10">CCUG 59129</strain>
    </source>
</reference>
<dbReference type="Pfam" id="PF00528">
    <property type="entry name" value="BPD_transp_1"/>
    <property type="match status" value="1"/>
</dbReference>
<comment type="caution">
    <text evidence="9">The sequence shown here is derived from an EMBL/GenBank/DDBJ whole genome shotgun (WGS) entry which is preliminary data.</text>
</comment>
<protein>
    <submittedName>
        <fullName evidence="9">Carbohydrate ABC transporter permease</fullName>
    </submittedName>
</protein>
<dbReference type="InterPro" id="IPR000515">
    <property type="entry name" value="MetI-like"/>
</dbReference>
<dbReference type="Gene3D" id="1.10.3720.10">
    <property type="entry name" value="MetI-like"/>
    <property type="match status" value="1"/>
</dbReference>
<evidence type="ECO:0000256" key="4">
    <source>
        <dbReference type="ARBA" id="ARBA00022692"/>
    </source>
</evidence>
<comment type="similarity">
    <text evidence="7">Belongs to the binding-protein-dependent transport system permease family.</text>
</comment>
<keyword evidence="2 7" id="KW-0813">Transport</keyword>
<dbReference type="RefSeq" id="WP_377564237.1">
    <property type="nucleotide sequence ID" value="NZ_JBHTJZ010000011.1"/>
</dbReference>
<feature type="transmembrane region" description="Helical" evidence="7">
    <location>
        <begin position="110"/>
        <end position="130"/>
    </location>
</feature>
<accession>A0ABW3HRA5</accession>
<name>A0ABW3HRA5_9BACL</name>
<dbReference type="EMBL" id="JBHTJZ010000011">
    <property type="protein sequence ID" value="MFD0959944.1"/>
    <property type="molecule type" value="Genomic_DNA"/>
</dbReference>
<dbReference type="PANTHER" id="PTHR43744:SF9">
    <property type="entry name" value="POLYGALACTURONAN_RHAMNOGALACTURONAN TRANSPORT SYSTEM PERMEASE PROTEIN YTCP"/>
    <property type="match status" value="1"/>
</dbReference>
<feature type="domain" description="ABC transmembrane type-1" evidence="8">
    <location>
        <begin position="75"/>
        <end position="277"/>
    </location>
</feature>
<gene>
    <name evidence="9" type="ORF">ACFQ2I_11120</name>
</gene>
<dbReference type="CDD" id="cd06261">
    <property type="entry name" value="TM_PBP2"/>
    <property type="match status" value="1"/>
</dbReference>
<feature type="transmembrane region" description="Helical" evidence="7">
    <location>
        <begin position="79"/>
        <end position="98"/>
    </location>
</feature>
<dbReference type="PANTHER" id="PTHR43744">
    <property type="entry name" value="ABC TRANSPORTER PERMEASE PROTEIN MG189-RELATED-RELATED"/>
    <property type="match status" value="1"/>
</dbReference>
<keyword evidence="10" id="KW-1185">Reference proteome</keyword>
<evidence type="ECO:0000256" key="6">
    <source>
        <dbReference type="ARBA" id="ARBA00023136"/>
    </source>
</evidence>